<dbReference type="AlphaFoldDB" id="A0A173T276"/>
<protein>
    <submittedName>
        <fullName evidence="1">Uncharacterized protein</fullName>
    </submittedName>
</protein>
<dbReference type="STRING" id="39490.ERS852448_01285"/>
<evidence type="ECO:0000313" key="2">
    <source>
        <dbReference type="Proteomes" id="UP000095492"/>
    </source>
</evidence>
<organism evidence="1 2">
    <name type="scientific">Eubacterium ramulus</name>
    <dbReference type="NCBI Taxonomy" id="39490"/>
    <lineage>
        <taxon>Bacteria</taxon>
        <taxon>Bacillati</taxon>
        <taxon>Bacillota</taxon>
        <taxon>Clostridia</taxon>
        <taxon>Eubacteriales</taxon>
        <taxon>Eubacteriaceae</taxon>
        <taxon>Eubacterium</taxon>
    </lineage>
</organism>
<reference evidence="1 2" key="1">
    <citation type="submission" date="2015-09" db="EMBL/GenBank/DDBJ databases">
        <authorList>
            <consortium name="Pathogen Informatics"/>
        </authorList>
    </citation>
    <scope>NUCLEOTIDE SEQUENCE [LARGE SCALE GENOMIC DNA]</scope>
    <source>
        <strain evidence="1 2">2789STDY5608891</strain>
    </source>
</reference>
<proteinExistence type="predicted"/>
<dbReference type="RefSeq" id="WP_055290071.1">
    <property type="nucleotide sequence ID" value="NZ_CBCTYR010000049.1"/>
</dbReference>
<sequence>MEITGVTAEQDVKVYKPGNGTTTSDSKVQTIDITQAAQPTGIDKADCTTSKQNNGQITGVDTTMEYKLSTGSGWTTINANPLMGLTDGTYEVRVKASGTVLASIAVTVTIGAHTCVVQGDWQYNGTDHWKLCVCGAKVEEAAHSGGEATCTALAVCETCLQTYGLLNSNNHTDTTECGYECVHQYNWQSENGMYWQHCTICGFDTNKKAIPTILINGADKICRTQD</sequence>
<accession>A0A173T276</accession>
<dbReference type="GeneID" id="97390761"/>
<dbReference type="OrthoDB" id="7820733at2"/>
<name>A0A173T276_EUBRA</name>
<dbReference type="EMBL" id="CYYA01000007">
    <property type="protein sequence ID" value="CUM96872.1"/>
    <property type="molecule type" value="Genomic_DNA"/>
</dbReference>
<evidence type="ECO:0000313" key="1">
    <source>
        <dbReference type="EMBL" id="CUM96872.1"/>
    </source>
</evidence>
<gene>
    <name evidence="1" type="ORF">ERS852448_01285</name>
</gene>
<dbReference type="Proteomes" id="UP000095492">
    <property type="component" value="Unassembled WGS sequence"/>
</dbReference>